<dbReference type="EMBL" id="JARKIE010000097">
    <property type="protein sequence ID" value="KAJ7686313.1"/>
    <property type="molecule type" value="Genomic_DNA"/>
</dbReference>
<gene>
    <name evidence="2" type="ORF">B0H17DRAFT_1072255</name>
</gene>
<feature type="region of interest" description="Disordered" evidence="1">
    <location>
        <begin position="39"/>
        <end position="120"/>
    </location>
</feature>
<comment type="caution">
    <text evidence="2">The sequence shown here is derived from an EMBL/GenBank/DDBJ whole genome shotgun (WGS) entry which is preliminary data.</text>
</comment>
<reference evidence="2" key="1">
    <citation type="submission" date="2023-03" db="EMBL/GenBank/DDBJ databases">
        <title>Massive genome expansion in bonnet fungi (Mycena s.s.) driven by repeated elements and novel gene families across ecological guilds.</title>
        <authorList>
            <consortium name="Lawrence Berkeley National Laboratory"/>
            <person name="Harder C.B."/>
            <person name="Miyauchi S."/>
            <person name="Viragh M."/>
            <person name="Kuo A."/>
            <person name="Thoen E."/>
            <person name="Andreopoulos B."/>
            <person name="Lu D."/>
            <person name="Skrede I."/>
            <person name="Drula E."/>
            <person name="Henrissat B."/>
            <person name="Morin E."/>
            <person name="Kohler A."/>
            <person name="Barry K."/>
            <person name="LaButti K."/>
            <person name="Morin E."/>
            <person name="Salamov A."/>
            <person name="Lipzen A."/>
            <person name="Mereny Z."/>
            <person name="Hegedus B."/>
            <person name="Baldrian P."/>
            <person name="Stursova M."/>
            <person name="Weitz H."/>
            <person name="Taylor A."/>
            <person name="Grigoriev I.V."/>
            <person name="Nagy L.G."/>
            <person name="Martin F."/>
            <person name="Kauserud H."/>
        </authorList>
    </citation>
    <scope>NUCLEOTIDE SEQUENCE</scope>
    <source>
        <strain evidence="2">CBHHK067</strain>
    </source>
</reference>
<evidence type="ECO:0000313" key="3">
    <source>
        <dbReference type="Proteomes" id="UP001221757"/>
    </source>
</evidence>
<sequence length="120" mass="12857">MCPTPTPSVERRTLSAASNLRVAATLDTAGIAARYRPPNASCRPDLPAVPRGILTPPPVTPDWPSHRNPSTVHVLAHAHLNPPRPPHPPPTAQPRVPEYQSVPFHARTPSPAMNVETGQA</sequence>
<protein>
    <submittedName>
        <fullName evidence="2">Uncharacterized protein</fullName>
    </submittedName>
</protein>
<name>A0AAD7D9M6_MYCRO</name>
<organism evidence="2 3">
    <name type="scientific">Mycena rosella</name>
    <name type="common">Pink bonnet</name>
    <name type="synonym">Agaricus rosellus</name>
    <dbReference type="NCBI Taxonomy" id="1033263"/>
    <lineage>
        <taxon>Eukaryota</taxon>
        <taxon>Fungi</taxon>
        <taxon>Dikarya</taxon>
        <taxon>Basidiomycota</taxon>
        <taxon>Agaricomycotina</taxon>
        <taxon>Agaricomycetes</taxon>
        <taxon>Agaricomycetidae</taxon>
        <taxon>Agaricales</taxon>
        <taxon>Marasmiineae</taxon>
        <taxon>Mycenaceae</taxon>
        <taxon>Mycena</taxon>
    </lineage>
</organism>
<accession>A0AAD7D9M6</accession>
<dbReference type="Proteomes" id="UP001221757">
    <property type="component" value="Unassembled WGS sequence"/>
</dbReference>
<evidence type="ECO:0000313" key="2">
    <source>
        <dbReference type="EMBL" id="KAJ7686313.1"/>
    </source>
</evidence>
<proteinExistence type="predicted"/>
<dbReference type="AlphaFoldDB" id="A0AAD7D9M6"/>
<keyword evidence="3" id="KW-1185">Reference proteome</keyword>
<feature type="compositionally biased region" description="Pro residues" evidence="1">
    <location>
        <begin position="82"/>
        <end position="92"/>
    </location>
</feature>
<evidence type="ECO:0000256" key="1">
    <source>
        <dbReference type="SAM" id="MobiDB-lite"/>
    </source>
</evidence>